<evidence type="ECO:0000259" key="6">
    <source>
        <dbReference type="Pfam" id="PF00462"/>
    </source>
</evidence>
<dbReference type="Pfam" id="PF00462">
    <property type="entry name" value="Glutaredoxin"/>
    <property type="match status" value="1"/>
</dbReference>
<reference evidence="7 8" key="1">
    <citation type="submission" date="2019-09" db="EMBL/GenBank/DDBJ databases">
        <title>A chromosome-level genome assembly of the Chinese tupelo Nyssa sinensis.</title>
        <authorList>
            <person name="Yang X."/>
            <person name="Kang M."/>
            <person name="Yang Y."/>
            <person name="Xiong H."/>
            <person name="Wang M."/>
            <person name="Zhang Z."/>
            <person name="Wang Z."/>
            <person name="Wu H."/>
            <person name="Ma T."/>
            <person name="Liu J."/>
            <person name="Xi Z."/>
        </authorList>
    </citation>
    <scope>NUCLEOTIDE SEQUENCE [LARGE SCALE GENOMIC DNA]</scope>
    <source>
        <strain evidence="7">J267</strain>
        <tissue evidence="7">Leaf</tissue>
    </source>
</reference>
<evidence type="ECO:0000256" key="1">
    <source>
        <dbReference type="ARBA" id="ARBA00004496"/>
    </source>
</evidence>
<keyword evidence="4" id="KW-0676">Redox-active center</keyword>
<evidence type="ECO:0000313" key="8">
    <source>
        <dbReference type="Proteomes" id="UP000325577"/>
    </source>
</evidence>
<keyword evidence="3" id="KW-0963">Cytoplasm</keyword>
<keyword evidence="8" id="KW-1185">Reference proteome</keyword>
<comment type="subcellular location">
    <subcellularLocation>
        <location evidence="1">Cytoplasm</location>
    </subcellularLocation>
</comment>
<proteinExistence type="inferred from homology"/>
<dbReference type="GO" id="GO:0005737">
    <property type="term" value="C:cytoplasm"/>
    <property type="evidence" value="ECO:0007669"/>
    <property type="project" value="UniProtKB-SubCell"/>
</dbReference>
<evidence type="ECO:0000256" key="2">
    <source>
        <dbReference type="ARBA" id="ARBA00007568"/>
    </source>
</evidence>
<dbReference type="EMBL" id="CM018052">
    <property type="protein sequence ID" value="KAA8515205.1"/>
    <property type="molecule type" value="Genomic_DNA"/>
</dbReference>
<name>A0A5J4Z9J6_9ASTE</name>
<comment type="similarity">
    <text evidence="2">Belongs to the glutaredoxin family. CC-type subfamily.</text>
</comment>
<evidence type="ECO:0000256" key="4">
    <source>
        <dbReference type="ARBA" id="ARBA00023284"/>
    </source>
</evidence>
<dbReference type="Gene3D" id="3.40.30.10">
    <property type="entry name" value="Glutaredoxin"/>
    <property type="match status" value="1"/>
</dbReference>
<dbReference type="NCBIfam" id="TIGR02189">
    <property type="entry name" value="GlrX-like_plant"/>
    <property type="match status" value="1"/>
</dbReference>
<gene>
    <name evidence="7" type="ORF">F0562_018384</name>
</gene>
<dbReference type="SUPFAM" id="SSF52833">
    <property type="entry name" value="Thioredoxin-like"/>
    <property type="match status" value="1"/>
</dbReference>
<dbReference type="AlphaFoldDB" id="A0A5J4Z9J6"/>
<dbReference type="InterPro" id="IPR002109">
    <property type="entry name" value="Glutaredoxin"/>
</dbReference>
<protein>
    <recommendedName>
        <fullName evidence="6">Glutaredoxin domain-containing protein</fullName>
    </recommendedName>
</protein>
<evidence type="ECO:0000313" key="7">
    <source>
        <dbReference type="EMBL" id="KAA8515205.1"/>
    </source>
</evidence>
<accession>A0A5J4Z9J6</accession>
<evidence type="ECO:0000256" key="3">
    <source>
        <dbReference type="ARBA" id="ARBA00022490"/>
    </source>
</evidence>
<feature type="domain" description="Glutaredoxin" evidence="6">
    <location>
        <begin position="50"/>
        <end position="117"/>
    </location>
</feature>
<dbReference type="PANTHER" id="PTHR10168">
    <property type="entry name" value="GLUTAREDOXIN"/>
    <property type="match status" value="1"/>
</dbReference>
<feature type="region of interest" description="Disordered" evidence="5">
    <location>
        <begin position="1"/>
        <end position="22"/>
    </location>
</feature>
<sequence>MQQALPYRTWLPAAGGPPPGEKDAISNINGDIDSSESATSVEKLVSEKAVIVFGRSGCCMCHVVKRLLLGHGVNPAIYEVDEQDEAALIDQLSGIIGVEEGKDGRPQFPAVFVGGKLFGGLERVMATHISEHKA</sequence>
<dbReference type="Proteomes" id="UP000325577">
    <property type="component" value="Linkage Group LG9"/>
</dbReference>
<organism evidence="7 8">
    <name type="scientific">Nyssa sinensis</name>
    <dbReference type="NCBI Taxonomy" id="561372"/>
    <lineage>
        <taxon>Eukaryota</taxon>
        <taxon>Viridiplantae</taxon>
        <taxon>Streptophyta</taxon>
        <taxon>Embryophyta</taxon>
        <taxon>Tracheophyta</taxon>
        <taxon>Spermatophyta</taxon>
        <taxon>Magnoliopsida</taxon>
        <taxon>eudicotyledons</taxon>
        <taxon>Gunneridae</taxon>
        <taxon>Pentapetalae</taxon>
        <taxon>asterids</taxon>
        <taxon>Cornales</taxon>
        <taxon>Nyssaceae</taxon>
        <taxon>Nyssa</taxon>
    </lineage>
</organism>
<dbReference type="OrthoDB" id="418495at2759"/>
<evidence type="ECO:0000256" key="5">
    <source>
        <dbReference type="SAM" id="MobiDB-lite"/>
    </source>
</evidence>
<dbReference type="InterPro" id="IPR011905">
    <property type="entry name" value="GlrX-like_pln_2"/>
</dbReference>
<dbReference type="PROSITE" id="PS51354">
    <property type="entry name" value="GLUTAREDOXIN_2"/>
    <property type="match status" value="1"/>
</dbReference>
<dbReference type="InterPro" id="IPR036249">
    <property type="entry name" value="Thioredoxin-like_sf"/>
</dbReference>